<name>I8TV39_9FIRM</name>
<evidence type="ECO:0000313" key="3">
    <source>
        <dbReference type="EMBL" id="AJQ26596.1"/>
    </source>
</evidence>
<dbReference type="InterPro" id="IPR015590">
    <property type="entry name" value="Aldehyde_DH_dom"/>
</dbReference>
<feature type="domain" description="Aldehyde dehydrogenase" evidence="2">
    <location>
        <begin position="245"/>
        <end position="412"/>
    </location>
</feature>
<dbReference type="Proteomes" id="UP000005361">
    <property type="component" value="Chromosome"/>
</dbReference>
<dbReference type="InterPro" id="IPR016162">
    <property type="entry name" value="Ald_DH_N"/>
</dbReference>
<evidence type="ECO:0000256" key="1">
    <source>
        <dbReference type="ARBA" id="ARBA00023002"/>
    </source>
</evidence>
<dbReference type="RefSeq" id="WP_007957032.1">
    <property type="nucleotide sequence ID" value="NZ_CP010978.1"/>
</dbReference>
<gene>
    <name evidence="3" type="ORF">JBW_01244</name>
</gene>
<protein>
    <submittedName>
        <fullName evidence="3">Aldehyde Dehydrogenase</fullName>
    </submittedName>
</protein>
<dbReference type="InterPro" id="IPR016161">
    <property type="entry name" value="Ald_DH/histidinol_DH"/>
</dbReference>
<evidence type="ECO:0000313" key="4">
    <source>
        <dbReference type="Proteomes" id="UP000005361"/>
    </source>
</evidence>
<dbReference type="Pfam" id="PF00171">
    <property type="entry name" value="Aldedh"/>
    <property type="match status" value="1"/>
</dbReference>
<dbReference type="HOGENOM" id="CLU_046407_0_0_9"/>
<dbReference type="InterPro" id="IPR016163">
    <property type="entry name" value="Ald_DH_C"/>
</dbReference>
<dbReference type="SUPFAM" id="SSF53720">
    <property type="entry name" value="ALDH-like"/>
    <property type="match status" value="1"/>
</dbReference>
<dbReference type="Gene3D" id="3.40.605.10">
    <property type="entry name" value="Aldehyde Dehydrogenase, Chain A, domain 1"/>
    <property type="match status" value="1"/>
</dbReference>
<keyword evidence="1" id="KW-0560">Oxidoreductase</keyword>
<proteinExistence type="predicted"/>
<reference evidence="3 4" key="1">
    <citation type="journal article" date="2015" name="Genome Announc.">
        <title>Complete Genome Sequence of Pelosinus fermentans JBW45, a Member of a Remarkably Competitive Group of Negativicutes in the Firmicutes Phylum.</title>
        <authorList>
            <person name="De Leon K.B."/>
            <person name="Utturkar S.M."/>
            <person name="Camilleri L.B."/>
            <person name="Elias D.A."/>
            <person name="Arkin A.P."/>
            <person name="Fields M.W."/>
            <person name="Brown S.D."/>
            <person name="Wall J.D."/>
        </authorList>
    </citation>
    <scope>NUCLEOTIDE SEQUENCE [LARGE SCALE GENOMIC DNA]</scope>
    <source>
        <strain evidence="3 4">JBW45</strain>
    </source>
</reference>
<dbReference type="OrthoDB" id="9762913at2"/>
<organism evidence="3 4">
    <name type="scientific">Pelosinus fermentans JBW45</name>
    <dbReference type="NCBI Taxonomy" id="1192197"/>
    <lineage>
        <taxon>Bacteria</taxon>
        <taxon>Bacillati</taxon>
        <taxon>Bacillota</taxon>
        <taxon>Negativicutes</taxon>
        <taxon>Selenomonadales</taxon>
        <taxon>Sporomusaceae</taxon>
        <taxon>Pelosinus</taxon>
    </lineage>
</organism>
<dbReference type="STRING" id="1192197.JBW_01244"/>
<dbReference type="Gene3D" id="3.40.309.10">
    <property type="entry name" value="Aldehyde Dehydrogenase, Chain A, domain 2"/>
    <property type="match status" value="1"/>
</dbReference>
<evidence type="ECO:0000259" key="2">
    <source>
        <dbReference type="Pfam" id="PF00171"/>
    </source>
</evidence>
<dbReference type="KEGG" id="pft:JBW_01244"/>
<dbReference type="GO" id="GO:0016620">
    <property type="term" value="F:oxidoreductase activity, acting on the aldehyde or oxo group of donors, NAD or NADP as acceptor"/>
    <property type="evidence" value="ECO:0007669"/>
    <property type="project" value="InterPro"/>
</dbReference>
<sequence length="469" mass="53377">MINIPVIINNECIDTIEYQGVYSLKNEPLATLSNFPVIRIREVKNMSEQNFDKMRAMPAKDIFKTFKKAAQIFRAMNFSINGVNINKTDYIRLVSSCTGLPQSLIEQEIEEIAYIMDNLEGINSMQVPGGSVEIFDTNCYYIENQEIGFFPAGKNLTIKLPGNIPTICIYWLIPLSQKRPIILIPPKEDPFTHFLIYNAIKLADPLLASCISFLPCSESAIGYLARISDQLMIPESAKSLIASSKDYIQKTYFIHYGRSKFIITDDFDDHIIDAIYRRMTWNCGRTCTGLTSVIFKGDANRLAHAVVERIKKDCIDMNRGSDIVPMFSMEKARHLDMMIESYLQKGDAIDVTKEVRGDTRLIKCGDEGCLLPTVLLVKNKKSEIFGLELPFPFITIIEAESDEELIKYAQNTLILSVASENKELIQKLCVERSIMKVFGGKHIERGYNYYDPHEGYIADFTYQKKAVLF</sequence>
<accession>I8TV39</accession>
<dbReference type="EMBL" id="CP010978">
    <property type="protein sequence ID" value="AJQ26596.1"/>
    <property type="molecule type" value="Genomic_DNA"/>
</dbReference>
<dbReference type="AlphaFoldDB" id="I8TV39"/>
<reference evidence="4" key="2">
    <citation type="submission" date="2015-02" db="EMBL/GenBank/DDBJ databases">
        <title>Complete Genome Sequence of Pelosinus fermentans JBW45.</title>
        <authorList>
            <person name="De Leon K.B."/>
            <person name="Utturkar S.M."/>
            <person name="Camilleri L.B."/>
            <person name="Arkin A.P."/>
            <person name="Fields M.W."/>
            <person name="Brown S.D."/>
            <person name="Wall J.D."/>
        </authorList>
    </citation>
    <scope>NUCLEOTIDE SEQUENCE [LARGE SCALE GENOMIC DNA]</scope>
    <source>
        <strain evidence="4">JBW45</strain>
    </source>
</reference>